<evidence type="ECO:0000313" key="19">
    <source>
        <dbReference type="Proteomes" id="UP000632886"/>
    </source>
</evidence>
<keyword evidence="11 15" id="KW-0804">Transcription</keyword>
<gene>
    <name evidence="18" type="primary">Nr4a1_0</name>
    <name evidence="18" type="ORF">CENBEN_R09487</name>
</gene>
<keyword evidence="12 15" id="KW-0675">Receptor</keyword>
<dbReference type="SUPFAM" id="SSF48508">
    <property type="entry name" value="Nuclear receptor ligand-binding domain"/>
    <property type="match status" value="1"/>
</dbReference>
<evidence type="ECO:0000256" key="13">
    <source>
        <dbReference type="ARBA" id="ARBA00023198"/>
    </source>
</evidence>
<evidence type="ECO:0000256" key="10">
    <source>
        <dbReference type="ARBA" id="ARBA00023125"/>
    </source>
</evidence>
<dbReference type="SMART" id="SM00399">
    <property type="entry name" value="ZnF_C4"/>
    <property type="match status" value="1"/>
</dbReference>
<evidence type="ECO:0000256" key="3">
    <source>
        <dbReference type="ARBA" id="ARBA00004514"/>
    </source>
</evidence>
<dbReference type="GO" id="GO:0000978">
    <property type="term" value="F:RNA polymerase II cis-regulatory region sequence-specific DNA binding"/>
    <property type="evidence" value="ECO:0007669"/>
    <property type="project" value="TreeGrafter"/>
</dbReference>
<evidence type="ECO:0000256" key="6">
    <source>
        <dbReference type="ARBA" id="ARBA00022723"/>
    </source>
</evidence>
<comment type="caution">
    <text evidence="18">The sequence shown here is derived from an EMBL/GenBank/DDBJ whole genome shotgun (WGS) entry which is preliminary data.</text>
</comment>
<dbReference type="GO" id="GO:0005667">
    <property type="term" value="C:transcription regulator complex"/>
    <property type="evidence" value="ECO:0007669"/>
    <property type="project" value="TreeGrafter"/>
</dbReference>
<dbReference type="PROSITE" id="PS00031">
    <property type="entry name" value="NUCLEAR_REC_DBD_1"/>
    <property type="match status" value="1"/>
</dbReference>
<comment type="similarity">
    <text evidence="4">Belongs to the nuclear hormone receptor family. NR4 subfamily.</text>
</comment>
<keyword evidence="8 15" id="KW-0862">Zinc</keyword>
<dbReference type="GO" id="GO:0004879">
    <property type="term" value="F:nuclear receptor activity"/>
    <property type="evidence" value="ECO:0007669"/>
    <property type="project" value="InterPro"/>
</dbReference>
<name>A0A852M683_9AVES</name>
<dbReference type="Gene3D" id="1.10.565.10">
    <property type="entry name" value="Retinoid X Receptor"/>
    <property type="match status" value="1"/>
</dbReference>
<reference evidence="18 19" key="1">
    <citation type="submission" date="2020-02" db="EMBL/GenBank/DDBJ databases">
        <title>Bird 10,000 Genomes (B10K) Project - Family phase.</title>
        <authorList>
            <person name="Zhang G."/>
        </authorList>
    </citation>
    <scope>NUCLEOTIDE SEQUENCE [LARGE SCALE GENOMIC DNA]</scope>
    <source>
        <strain evidence="18">B10K-DU-017-21</strain>
    </source>
</reference>
<evidence type="ECO:0000256" key="11">
    <source>
        <dbReference type="ARBA" id="ARBA00023163"/>
    </source>
</evidence>
<dbReference type="PRINTS" id="PR01284">
    <property type="entry name" value="NUCLEARECPTR"/>
</dbReference>
<dbReference type="PROSITE" id="PS51843">
    <property type="entry name" value="NR_LBD"/>
    <property type="match status" value="1"/>
</dbReference>
<evidence type="ECO:0000256" key="15">
    <source>
        <dbReference type="RuleBase" id="RU004334"/>
    </source>
</evidence>
<keyword evidence="10 15" id="KW-0238">DNA-binding</keyword>
<dbReference type="SMART" id="SM00430">
    <property type="entry name" value="HOLI"/>
    <property type="match status" value="1"/>
</dbReference>
<evidence type="ECO:0000256" key="4">
    <source>
        <dbReference type="ARBA" id="ARBA00006423"/>
    </source>
</evidence>
<protein>
    <submittedName>
        <fullName evidence="18">NR4A1 protein</fullName>
    </submittedName>
</protein>
<evidence type="ECO:0000256" key="9">
    <source>
        <dbReference type="ARBA" id="ARBA00023015"/>
    </source>
</evidence>
<feature type="domain" description="NR LBD" evidence="17">
    <location>
        <begin position="1"/>
        <end position="222"/>
    </location>
</feature>
<evidence type="ECO:0000256" key="8">
    <source>
        <dbReference type="ARBA" id="ARBA00022833"/>
    </source>
</evidence>
<dbReference type="GO" id="GO:0005634">
    <property type="term" value="C:nucleus"/>
    <property type="evidence" value="ECO:0007669"/>
    <property type="project" value="UniProtKB-SubCell"/>
</dbReference>
<dbReference type="GO" id="GO:0006954">
    <property type="term" value="P:inflammatory response"/>
    <property type="evidence" value="ECO:0007669"/>
    <property type="project" value="UniProtKB-KW"/>
</dbReference>
<keyword evidence="13" id="KW-0395">Inflammatory response</keyword>
<evidence type="ECO:0000313" key="18">
    <source>
        <dbReference type="EMBL" id="NXX99109.1"/>
    </source>
</evidence>
<dbReference type="InterPro" id="IPR035500">
    <property type="entry name" value="NHR-like_dom_sf"/>
</dbReference>
<keyword evidence="5" id="KW-0963">Cytoplasm</keyword>
<evidence type="ECO:0000259" key="16">
    <source>
        <dbReference type="PROSITE" id="PS51030"/>
    </source>
</evidence>
<proteinExistence type="inferred from homology"/>
<dbReference type="GO" id="GO:0008270">
    <property type="term" value="F:zinc ion binding"/>
    <property type="evidence" value="ECO:0007669"/>
    <property type="project" value="UniProtKB-KW"/>
</dbReference>
<feature type="domain" description="Nuclear receptor" evidence="16">
    <location>
        <begin position="7"/>
        <end position="82"/>
    </location>
</feature>
<dbReference type="CDD" id="cd06969">
    <property type="entry name" value="NR_DBD_NGFI-B"/>
    <property type="match status" value="1"/>
</dbReference>
<evidence type="ECO:0000256" key="1">
    <source>
        <dbReference type="ARBA" id="ARBA00001947"/>
    </source>
</evidence>
<evidence type="ECO:0000256" key="14">
    <source>
        <dbReference type="ARBA" id="ARBA00023242"/>
    </source>
</evidence>
<dbReference type="GO" id="GO:0071376">
    <property type="term" value="P:cellular response to corticotropin-releasing hormone stimulus"/>
    <property type="evidence" value="ECO:0007669"/>
    <property type="project" value="TreeGrafter"/>
</dbReference>
<dbReference type="InterPro" id="IPR013088">
    <property type="entry name" value="Znf_NHR/GATA"/>
</dbReference>
<evidence type="ECO:0000256" key="5">
    <source>
        <dbReference type="ARBA" id="ARBA00022490"/>
    </source>
</evidence>
<comment type="cofactor">
    <cofactor evidence="1">
        <name>Zn(2+)</name>
        <dbReference type="ChEBI" id="CHEBI:29105"/>
    </cofactor>
</comment>
<dbReference type="InterPro" id="IPR003070">
    <property type="entry name" value="NR4A1-3"/>
</dbReference>
<keyword evidence="7 15" id="KW-0863">Zinc-finger</keyword>
<dbReference type="PANTHER" id="PTHR24085">
    <property type="entry name" value="NUCLEAR HORMONE RECEPTOR"/>
    <property type="match status" value="1"/>
</dbReference>
<dbReference type="GO" id="GO:0035259">
    <property type="term" value="F:nuclear glucocorticoid receptor binding"/>
    <property type="evidence" value="ECO:0007669"/>
    <property type="project" value="TreeGrafter"/>
</dbReference>
<dbReference type="GO" id="GO:0005829">
    <property type="term" value="C:cytosol"/>
    <property type="evidence" value="ECO:0007669"/>
    <property type="project" value="UniProtKB-SubCell"/>
</dbReference>
<dbReference type="Proteomes" id="UP000632886">
    <property type="component" value="Unassembled WGS sequence"/>
</dbReference>
<evidence type="ECO:0000256" key="12">
    <source>
        <dbReference type="ARBA" id="ARBA00023170"/>
    </source>
</evidence>
<evidence type="ECO:0000256" key="2">
    <source>
        <dbReference type="ARBA" id="ARBA00004123"/>
    </source>
</evidence>
<keyword evidence="19" id="KW-1185">Reference proteome</keyword>
<sequence>RSPGAGEGRCAVCGDNASCQHYGVRTCEGCKGFFKRTVQKNAKYICLANKDCPVDKRRRNRCQFCRFQKCLAVGMSGHSHSSKPEEGKLIFCNGVVLHRLQCVRGFGEWIDAILEFSQSLHRMNVDVPSFSCLAALVIITDRHGLKEPKRVEDLQNRIVGCLKDHVVAAGAEPGRPGCLSKLLGKLPELRSLCTQGLQRIFYLKLEDLVPPPPIVDKIFMDTLPF</sequence>
<dbReference type="PANTHER" id="PTHR24085:SF1">
    <property type="entry name" value="NUCLEAR RECEPTOR SUBFAMILY 4 GROUP A MEMBER 1"/>
    <property type="match status" value="1"/>
</dbReference>
<evidence type="ECO:0000259" key="17">
    <source>
        <dbReference type="PROSITE" id="PS51843"/>
    </source>
</evidence>
<dbReference type="SUPFAM" id="SSF57716">
    <property type="entry name" value="Glucocorticoid receptor-like (DNA-binding domain)"/>
    <property type="match status" value="1"/>
</dbReference>
<accession>A0A852M683</accession>
<dbReference type="EMBL" id="WBNK01002951">
    <property type="protein sequence ID" value="NXX99109.1"/>
    <property type="molecule type" value="Genomic_DNA"/>
</dbReference>
<keyword evidence="9 15" id="KW-0805">Transcription regulation</keyword>
<dbReference type="Gene3D" id="3.30.50.10">
    <property type="entry name" value="Erythroid Transcription Factor GATA-1, subunit A"/>
    <property type="match status" value="1"/>
</dbReference>
<dbReference type="AlphaFoldDB" id="A0A852M683"/>
<organism evidence="18 19">
    <name type="scientific">Centropus bengalensis</name>
    <name type="common">lesser coucal</name>
    <dbReference type="NCBI Taxonomy" id="1463675"/>
    <lineage>
        <taxon>Eukaryota</taxon>
        <taxon>Metazoa</taxon>
        <taxon>Chordata</taxon>
        <taxon>Craniata</taxon>
        <taxon>Vertebrata</taxon>
        <taxon>Euteleostomi</taxon>
        <taxon>Archelosauria</taxon>
        <taxon>Archosauria</taxon>
        <taxon>Dinosauria</taxon>
        <taxon>Saurischia</taxon>
        <taxon>Theropoda</taxon>
        <taxon>Coelurosauria</taxon>
        <taxon>Aves</taxon>
        <taxon>Neognathae</taxon>
        <taxon>Neoaves</taxon>
        <taxon>Otidimorphae</taxon>
        <taxon>Cuculiformes</taxon>
        <taxon>Centropidae</taxon>
        <taxon>Centropus</taxon>
    </lineage>
</organism>
<dbReference type="InterPro" id="IPR000536">
    <property type="entry name" value="Nucl_hrmn_rcpt_lig-bd"/>
</dbReference>
<keyword evidence="6 15" id="KW-0479">Metal-binding</keyword>
<dbReference type="Pfam" id="PF00105">
    <property type="entry name" value="zf-C4"/>
    <property type="match status" value="1"/>
</dbReference>
<dbReference type="PROSITE" id="PS51030">
    <property type="entry name" value="NUCLEAR_REC_DBD_2"/>
    <property type="match status" value="1"/>
</dbReference>
<feature type="non-terminal residue" evidence="18">
    <location>
        <position position="225"/>
    </location>
</feature>
<dbReference type="Pfam" id="PF00104">
    <property type="entry name" value="Hormone_recep"/>
    <property type="match status" value="1"/>
</dbReference>
<dbReference type="PRINTS" id="PR00047">
    <property type="entry name" value="STROIDFINGER"/>
</dbReference>
<comment type="subcellular location">
    <subcellularLocation>
        <location evidence="3">Cytoplasm</location>
        <location evidence="3">Cytosol</location>
    </subcellularLocation>
    <subcellularLocation>
        <location evidence="2 15">Nucleus</location>
    </subcellularLocation>
</comment>
<feature type="non-terminal residue" evidence="18">
    <location>
        <position position="1"/>
    </location>
</feature>
<evidence type="ECO:0000256" key="7">
    <source>
        <dbReference type="ARBA" id="ARBA00022771"/>
    </source>
</evidence>
<dbReference type="InterPro" id="IPR001628">
    <property type="entry name" value="Znf_hrmn_rcpt"/>
</dbReference>
<keyword evidence="14 15" id="KW-0539">Nucleus</keyword>